<dbReference type="PRINTS" id="PR00813">
    <property type="entry name" value="BCTERIALGSPG"/>
</dbReference>
<accession>A0ABW8IDM3</accession>
<evidence type="ECO:0000256" key="1">
    <source>
        <dbReference type="ARBA" id="ARBA00022481"/>
    </source>
</evidence>
<keyword evidence="2" id="KW-0812">Transmembrane</keyword>
<dbReference type="InterPro" id="IPR000983">
    <property type="entry name" value="Bac_GSPG_pilin"/>
</dbReference>
<sequence length="149" mass="16141">MGTLCRRRAQAAGFTLIELMIVVAIIAILAAIALPIYTNYIIRGKLTDAQNGLSAVRVAMEQYYQDNRQYANTSNSANCGPSMPSSNYFGYTCALTSSGYTITAYGNAGTQVANFTFTIDQSNNRTTTNASDWYTVPANCWVTAKGVCQ</sequence>
<dbReference type="InterPro" id="IPR031982">
    <property type="entry name" value="PilE-like"/>
</dbReference>
<dbReference type="InterPro" id="IPR012902">
    <property type="entry name" value="N_methyl_site"/>
</dbReference>
<proteinExistence type="predicted"/>
<feature type="transmembrane region" description="Helical" evidence="2">
    <location>
        <begin position="12"/>
        <end position="37"/>
    </location>
</feature>
<keyword evidence="4" id="KW-1185">Reference proteome</keyword>
<comment type="caution">
    <text evidence="3">The sequence shown here is derived from an EMBL/GenBank/DDBJ whole genome shotgun (WGS) entry which is preliminary data.</text>
</comment>
<dbReference type="InterPro" id="IPR045584">
    <property type="entry name" value="Pilin-like"/>
</dbReference>
<evidence type="ECO:0000313" key="3">
    <source>
        <dbReference type="EMBL" id="MFK2853263.1"/>
    </source>
</evidence>
<keyword evidence="1" id="KW-0488">Methylation</keyword>
<gene>
    <name evidence="3" type="ORF">ISP18_01465</name>
</gene>
<keyword evidence="2" id="KW-0472">Membrane</keyword>
<dbReference type="NCBIfam" id="TIGR02532">
    <property type="entry name" value="IV_pilin_GFxxxE"/>
    <property type="match status" value="1"/>
</dbReference>
<dbReference type="PROSITE" id="PS00409">
    <property type="entry name" value="PROKAR_NTER_METHYL"/>
    <property type="match status" value="1"/>
</dbReference>
<dbReference type="PANTHER" id="PTHR30093">
    <property type="entry name" value="GENERAL SECRETION PATHWAY PROTEIN G"/>
    <property type="match status" value="1"/>
</dbReference>
<dbReference type="Pfam" id="PF07963">
    <property type="entry name" value="N_methyl"/>
    <property type="match status" value="1"/>
</dbReference>
<dbReference type="Pfam" id="PF16732">
    <property type="entry name" value="ComP_DUS"/>
    <property type="match status" value="1"/>
</dbReference>
<dbReference type="Proteomes" id="UP001620409">
    <property type="component" value="Unassembled WGS sequence"/>
</dbReference>
<reference evidence="3 4" key="1">
    <citation type="submission" date="2020-10" db="EMBL/GenBank/DDBJ databases">
        <title>Phylogeny of dyella-like bacteria.</title>
        <authorList>
            <person name="Fu J."/>
        </authorList>
    </citation>
    <scope>NUCLEOTIDE SEQUENCE [LARGE SCALE GENOMIC DNA]</scope>
    <source>
        <strain evidence="3 4">DHG40</strain>
    </source>
</reference>
<protein>
    <submittedName>
        <fullName evidence="3">Prepilin-type N-terminal cleavage/methylation domain-containing protein</fullName>
    </submittedName>
</protein>
<dbReference type="SUPFAM" id="SSF54523">
    <property type="entry name" value="Pili subunits"/>
    <property type="match status" value="1"/>
</dbReference>
<dbReference type="RefSeq" id="WP_380016329.1">
    <property type="nucleotide sequence ID" value="NZ_JADIKI010000021.1"/>
</dbReference>
<dbReference type="Gene3D" id="3.30.700.10">
    <property type="entry name" value="Glycoprotein, Type 4 Pilin"/>
    <property type="match status" value="1"/>
</dbReference>
<dbReference type="PANTHER" id="PTHR30093:SF47">
    <property type="entry name" value="TYPE IV PILUS NON-CORE MINOR PILIN PILE"/>
    <property type="match status" value="1"/>
</dbReference>
<evidence type="ECO:0000256" key="2">
    <source>
        <dbReference type="SAM" id="Phobius"/>
    </source>
</evidence>
<name>A0ABW8IDM3_9GAMM</name>
<organism evidence="3 4">
    <name type="scientific">Dyella humi</name>
    <dbReference type="NCBI Taxonomy" id="1770547"/>
    <lineage>
        <taxon>Bacteria</taxon>
        <taxon>Pseudomonadati</taxon>
        <taxon>Pseudomonadota</taxon>
        <taxon>Gammaproteobacteria</taxon>
        <taxon>Lysobacterales</taxon>
        <taxon>Rhodanobacteraceae</taxon>
        <taxon>Dyella</taxon>
    </lineage>
</organism>
<dbReference type="EMBL" id="JADIKI010000021">
    <property type="protein sequence ID" value="MFK2853263.1"/>
    <property type="molecule type" value="Genomic_DNA"/>
</dbReference>
<evidence type="ECO:0000313" key="4">
    <source>
        <dbReference type="Proteomes" id="UP001620409"/>
    </source>
</evidence>
<keyword evidence="2" id="KW-1133">Transmembrane helix</keyword>